<name>A0A316DF34_9BACL</name>
<dbReference type="OrthoDB" id="9763774at2"/>
<feature type="transmembrane region" description="Helical" evidence="2">
    <location>
        <begin position="102"/>
        <end position="129"/>
    </location>
</feature>
<evidence type="ECO:0000256" key="1">
    <source>
        <dbReference type="ARBA" id="ARBA00022801"/>
    </source>
</evidence>
<dbReference type="PANTHER" id="PTHR43156">
    <property type="entry name" value="STAGE II SPORULATION PROTEIN E-RELATED"/>
    <property type="match status" value="1"/>
</dbReference>
<reference evidence="4 5" key="1">
    <citation type="submission" date="2018-05" db="EMBL/GenBank/DDBJ databases">
        <title>Genomic Encyclopedia of Type Strains, Phase IV (KMG-IV): sequencing the most valuable type-strain genomes for metagenomic binning, comparative biology and taxonomic classification.</title>
        <authorList>
            <person name="Goeker M."/>
        </authorList>
    </citation>
    <scope>NUCLEOTIDE SEQUENCE [LARGE SCALE GENOMIC DNA]</scope>
    <source>
        <strain evidence="4 5">DSM 18773</strain>
    </source>
</reference>
<evidence type="ECO:0000256" key="2">
    <source>
        <dbReference type="SAM" id="Phobius"/>
    </source>
</evidence>
<feature type="transmembrane region" description="Helical" evidence="2">
    <location>
        <begin position="212"/>
        <end position="231"/>
    </location>
</feature>
<keyword evidence="2" id="KW-0472">Membrane</keyword>
<proteinExistence type="predicted"/>
<evidence type="ECO:0000313" key="4">
    <source>
        <dbReference type="EMBL" id="PWK16336.1"/>
    </source>
</evidence>
<keyword evidence="1" id="KW-0378">Hydrolase</keyword>
<dbReference type="InterPro" id="IPR052016">
    <property type="entry name" value="Bact_Sigma-Reg"/>
</dbReference>
<dbReference type="Proteomes" id="UP000245634">
    <property type="component" value="Unassembled WGS sequence"/>
</dbReference>
<feature type="domain" description="PPM-type phosphatase" evidence="3">
    <location>
        <begin position="613"/>
        <end position="823"/>
    </location>
</feature>
<evidence type="ECO:0000259" key="3">
    <source>
        <dbReference type="PROSITE" id="PS51746"/>
    </source>
</evidence>
<dbReference type="Gene3D" id="3.60.40.10">
    <property type="entry name" value="PPM-type phosphatase domain"/>
    <property type="match status" value="1"/>
</dbReference>
<comment type="caution">
    <text evidence="4">The sequence shown here is derived from an EMBL/GenBank/DDBJ whole genome shotgun (WGS) entry which is preliminary data.</text>
</comment>
<feature type="transmembrane region" description="Helical" evidence="2">
    <location>
        <begin position="62"/>
        <end position="90"/>
    </location>
</feature>
<dbReference type="EMBL" id="QGGL01000001">
    <property type="protein sequence ID" value="PWK16336.1"/>
    <property type="molecule type" value="Genomic_DNA"/>
</dbReference>
<feature type="transmembrane region" description="Helical" evidence="2">
    <location>
        <begin position="174"/>
        <end position="200"/>
    </location>
</feature>
<organism evidence="4 5">
    <name type="scientific">Tumebacillus permanentifrigoris</name>
    <dbReference type="NCBI Taxonomy" id="378543"/>
    <lineage>
        <taxon>Bacteria</taxon>
        <taxon>Bacillati</taxon>
        <taxon>Bacillota</taxon>
        <taxon>Bacilli</taxon>
        <taxon>Bacillales</taxon>
        <taxon>Alicyclobacillaceae</taxon>
        <taxon>Tumebacillus</taxon>
    </lineage>
</organism>
<accession>A0A316DF34</accession>
<keyword evidence="2" id="KW-0812">Transmembrane</keyword>
<dbReference type="Pfam" id="PF07228">
    <property type="entry name" value="SpoIIE"/>
    <property type="match status" value="1"/>
</dbReference>
<dbReference type="RefSeq" id="WP_109685345.1">
    <property type="nucleotide sequence ID" value="NZ_QGGL01000001.1"/>
</dbReference>
<dbReference type="InterPro" id="IPR045768">
    <property type="entry name" value="SpoIIE_N"/>
</dbReference>
<dbReference type="InterPro" id="IPR001932">
    <property type="entry name" value="PPM-type_phosphatase-like_dom"/>
</dbReference>
<dbReference type="Pfam" id="PF19732">
    <property type="entry name" value="SpoIIE_N"/>
    <property type="match status" value="1"/>
</dbReference>
<dbReference type="InterPro" id="IPR036457">
    <property type="entry name" value="PPM-type-like_dom_sf"/>
</dbReference>
<dbReference type="PANTHER" id="PTHR43156:SF2">
    <property type="entry name" value="STAGE II SPORULATION PROTEIN E"/>
    <property type="match status" value="1"/>
</dbReference>
<dbReference type="SUPFAM" id="SSF81606">
    <property type="entry name" value="PP2C-like"/>
    <property type="match status" value="1"/>
</dbReference>
<keyword evidence="2" id="KW-1133">Transmembrane helix</keyword>
<dbReference type="SMART" id="SM00332">
    <property type="entry name" value="PP2Cc"/>
    <property type="match status" value="1"/>
</dbReference>
<dbReference type="SMART" id="SM00331">
    <property type="entry name" value="PP2C_SIG"/>
    <property type="match status" value="1"/>
</dbReference>
<dbReference type="NCBIfam" id="TIGR02865">
    <property type="entry name" value="spore_II_E"/>
    <property type="match status" value="1"/>
</dbReference>
<feature type="transmembrane region" description="Helical" evidence="2">
    <location>
        <begin position="243"/>
        <end position="268"/>
    </location>
</feature>
<dbReference type="PROSITE" id="PS51746">
    <property type="entry name" value="PPM_2"/>
    <property type="match status" value="1"/>
</dbReference>
<dbReference type="InterPro" id="IPR014221">
    <property type="entry name" value="SpoII_E"/>
</dbReference>
<gene>
    <name evidence="4" type="ORF">C7459_101200</name>
</gene>
<dbReference type="GO" id="GO:0004722">
    <property type="term" value="F:protein serine/threonine phosphatase activity"/>
    <property type="evidence" value="ECO:0007669"/>
    <property type="project" value="InterPro"/>
</dbReference>
<protein>
    <submittedName>
        <fullName evidence="4">Stage II sporulation protein E</fullName>
    </submittedName>
</protein>
<keyword evidence="5" id="KW-1185">Reference proteome</keyword>
<feature type="transmembrane region" description="Helical" evidence="2">
    <location>
        <begin position="141"/>
        <end position="162"/>
    </location>
</feature>
<sequence>MWREFFQRAKQVRTGSKATVQAVAGSARVGQAGSAGPLSRMRQRIAETMGGAQVFLGRSSTVLTIMAFFLGRAMILGELSPFAIAFYAVILRLKRSAARWVLGALILGSFTTNGLFSIWPVLVAALLLYRFVYGMLSKKKALTLGSVPFVVFLVDSGVRLAGNAATGDMSSYSLLMGLVNGFLSMVLTLIFIQSLPIFTFQRGVKELRNEEIICLVILLASMLTGLHGLHYGAVSFENVFSRYLIMLFAMIGGAGVAASVGVVTGIILTMASVMSASQIGLLAFSGLLAGLLRDVKKIGVGIGFGLGAAILTVYVQDTSSVLVALEESAVAFGMLILTPKSFIDQVSRYVPGTHQHSLTQQDYARRIRELMAMRIREVSSVFQELSHTFTQISSASQKVHAQDEVMNKTFESAAGQVCKGCFKQEQCWEKNFYQTYRALFDTVTLIDIEGSITKAQVPQELNKFCVKTEAMIPALTGAVEMSKRDMQWQNQLAESRNMVAEQLVGISSIMADLAQEIRKENHVSADHEEHIVAALEHLGLSIRSVDIVSLEEGKVEIEVTSTGATSADEGEKLIAPLLSEVLGENIVVTNSRYWADENGVTMTLSSAKLYHIETGVASAAKDGRLHCGDSFTALDVGNGKYAVAVSDGMGNGERAMQESSAAIRLLQQLLKAGFDEQLAIKTVNSVLLLRSQDEIFTTMDLALIDMFTAKTEFLKIGSAPSFIKRHGKVNAISGQNVPIGILKEIDIQTVEEELQEGDLLILMSDGIFDAPKHTDDKEGWLKKKLEDFDSSDPQEIADMLVELAVRINHGKIIDDMTVLVAKVAKYKPEWATIRLPGVQKLKRRGEGGMLAEQDKLVPMT</sequence>
<feature type="transmembrane region" description="Helical" evidence="2">
    <location>
        <begin position="298"/>
        <end position="315"/>
    </location>
</feature>
<evidence type="ECO:0000313" key="5">
    <source>
        <dbReference type="Proteomes" id="UP000245634"/>
    </source>
</evidence>
<dbReference type="AlphaFoldDB" id="A0A316DF34"/>